<evidence type="ECO:0000313" key="7">
    <source>
        <dbReference type="Proteomes" id="UP000012046"/>
    </source>
</evidence>
<organism evidence="6 7">
    <name type="scientific">Alishewanella jeotgali KCTC 22429</name>
    <dbReference type="NCBI Taxonomy" id="1129374"/>
    <lineage>
        <taxon>Bacteria</taxon>
        <taxon>Pseudomonadati</taxon>
        <taxon>Pseudomonadota</taxon>
        <taxon>Gammaproteobacteria</taxon>
        <taxon>Alteromonadales</taxon>
        <taxon>Alteromonadaceae</taxon>
        <taxon>Alishewanella</taxon>
    </lineage>
</organism>
<sequence>MSEWQGISEFVAVAEQQSFTKAARQLGLSVAQVSRNIAALEQQLALKLLYRSTRSVSLTAEGLLYLQHCRHLVSSLAEANRAMANLTASPRGLLKVTAPVFYGETRLSPLLHRFLQRYPELELELVLTNDKLDLVQGGFDLALRLGQLTDSSLIARRLASRRQYLVAAPAYLAAQGTPESLADLDQHQCLIGTVNIWRFAEQQKTVSYRPRGRLQCNSGLALKDAALCGLGLAQLPDYYISDELANGSLVEVLGAYRQPDDGIWALYPQNRHLSAKVRQLVDYLAVALST</sequence>
<dbReference type="FunFam" id="1.10.10.10:FF:000001">
    <property type="entry name" value="LysR family transcriptional regulator"/>
    <property type="match status" value="1"/>
</dbReference>
<evidence type="ECO:0000256" key="3">
    <source>
        <dbReference type="ARBA" id="ARBA00023125"/>
    </source>
</evidence>
<name>H3ZJB3_9ALTE</name>
<dbReference type="Pfam" id="PF03466">
    <property type="entry name" value="LysR_substrate"/>
    <property type="match status" value="1"/>
</dbReference>
<dbReference type="Pfam" id="PF00126">
    <property type="entry name" value="HTH_1"/>
    <property type="match status" value="1"/>
</dbReference>
<dbReference type="GO" id="GO:0003700">
    <property type="term" value="F:DNA-binding transcription factor activity"/>
    <property type="evidence" value="ECO:0007669"/>
    <property type="project" value="InterPro"/>
</dbReference>
<feature type="domain" description="HTH lysR-type" evidence="5">
    <location>
        <begin position="10"/>
        <end position="59"/>
    </location>
</feature>
<dbReference type="InterPro" id="IPR058163">
    <property type="entry name" value="LysR-type_TF_proteobact-type"/>
</dbReference>
<dbReference type="PANTHER" id="PTHR30537">
    <property type="entry name" value="HTH-TYPE TRANSCRIPTIONAL REGULATOR"/>
    <property type="match status" value="1"/>
</dbReference>
<gene>
    <name evidence="6" type="ORF">AJE_17405</name>
</gene>
<dbReference type="RefSeq" id="WP_008610398.1">
    <property type="nucleotide sequence ID" value="NZ_AHTH01000062.1"/>
</dbReference>
<comment type="similarity">
    <text evidence="1">Belongs to the LysR transcriptional regulatory family.</text>
</comment>
<accession>H3ZJB3</accession>
<evidence type="ECO:0000313" key="6">
    <source>
        <dbReference type="EMBL" id="EHR39328.1"/>
    </source>
</evidence>
<dbReference type="STRING" id="1129374.AJE_17405"/>
<dbReference type="SUPFAM" id="SSF53850">
    <property type="entry name" value="Periplasmic binding protein-like II"/>
    <property type="match status" value="1"/>
</dbReference>
<dbReference type="Gene3D" id="1.10.10.10">
    <property type="entry name" value="Winged helix-like DNA-binding domain superfamily/Winged helix DNA-binding domain"/>
    <property type="match status" value="1"/>
</dbReference>
<keyword evidence="3" id="KW-0238">DNA-binding</keyword>
<dbReference type="AlphaFoldDB" id="H3ZJB3"/>
<dbReference type="eggNOG" id="COG0583">
    <property type="taxonomic scope" value="Bacteria"/>
</dbReference>
<dbReference type="PANTHER" id="PTHR30537:SF10">
    <property type="entry name" value="TRANSCRIPTIONAL REGULATOR-RELATED"/>
    <property type="match status" value="1"/>
</dbReference>
<keyword evidence="4" id="KW-0804">Transcription</keyword>
<dbReference type="InterPro" id="IPR000847">
    <property type="entry name" value="LysR_HTH_N"/>
</dbReference>
<evidence type="ECO:0000256" key="1">
    <source>
        <dbReference type="ARBA" id="ARBA00009437"/>
    </source>
</evidence>
<keyword evidence="2" id="KW-0805">Transcription regulation</keyword>
<dbReference type="Proteomes" id="UP000012046">
    <property type="component" value="Unassembled WGS sequence"/>
</dbReference>
<evidence type="ECO:0000259" key="5">
    <source>
        <dbReference type="PROSITE" id="PS50931"/>
    </source>
</evidence>
<comment type="caution">
    <text evidence="6">The sequence shown here is derived from an EMBL/GenBank/DDBJ whole genome shotgun (WGS) entry which is preliminary data.</text>
</comment>
<dbReference type="Gene3D" id="3.40.190.290">
    <property type="match status" value="1"/>
</dbReference>
<dbReference type="GO" id="GO:0043565">
    <property type="term" value="F:sequence-specific DNA binding"/>
    <property type="evidence" value="ECO:0007669"/>
    <property type="project" value="TreeGrafter"/>
</dbReference>
<evidence type="ECO:0000256" key="2">
    <source>
        <dbReference type="ARBA" id="ARBA00023015"/>
    </source>
</evidence>
<reference evidence="6 7" key="1">
    <citation type="journal article" date="2012" name="J. Bacteriol.">
        <title>Genome Sequence of Extracellular-Protease-Producing Alishewanella jeotgali Isolated from Traditional Korean Fermented Seafood.</title>
        <authorList>
            <person name="Jung J."/>
            <person name="Chun J."/>
            <person name="Park W."/>
        </authorList>
    </citation>
    <scope>NUCLEOTIDE SEQUENCE [LARGE SCALE GENOMIC DNA]</scope>
    <source>
        <strain evidence="6 7">KCTC 22429</strain>
    </source>
</reference>
<proteinExistence type="inferred from homology"/>
<dbReference type="InterPro" id="IPR005119">
    <property type="entry name" value="LysR_subst-bd"/>
</dbReference>
<dbReference type="FunFam" id="3.40.190.290:FF:000001">
    <property type="entry name" value="Transcriptional regulator, LysR family"/>
    <property type="match status" value="1"/>
</dbReference>
<protein>
    <submittedName>
        <fullName evidence="6">LysR family transcriptional regulator</fullName>
    </submittedName>
</protein>
<dbReference type="SUPFAM" id="SSF46785">
    <property type="entry name" value="Winged helix' DNA-binding domain"/>
    <property type="match status" value="1"/>
</dbReference>
<keyword evidence="7" id="KW-1185">Reference proteome</keyword>
<dbReference type="PROSITE" id="PS50931">
    <property type="entry name" value="HTH_LYSR"/>
    <property type="match status" value="1"/>
</dbReference>
<dbReference type="InterPro" id="IPR036388">
    <property type="entry name" value="WH-like_DNA-bd_sf"/>
</dbReference>
<dbReference type="InterPro" id="IPR036390">
    <property type="entry name" value="WH_DNA-bd_sf"/>
</dbReference>
<dbReference type="EMBL" id="AHTH01000062">
    <property type="protein sequence ID" value="EHR39328.1"/>
    <property type="molecule type" value="Genomic_DNA"/>
</dbReference>
<dbReference type="GO" id="GO:0006351">
    <property type="term" value="P:DNA-templated transcription"/>
    <property type="evidence" value="ECO:0007669"/>
    <property type="project" value="TreeGrafter"/>
</dbReference>
<evidence type="ECO:0000256" key="4">
    <source>
        <dbReference type="ARBA" id="ARBA00023163"/>
    </source>
</evidence>
<dbReference type="PATRIC" id="fig|1129374.4.peg.3436"/>